<evidence type="ECO:0000256" key="5">
    <source>
        <dbReference type="SAM" id="MobiDB-lite"/>
    </source>
</evidence>
<evidence type="ECO:0000256" key="2">
    <source>
        <dbReference type="ARBA" id="ARBA00022598"/>
    </source>
</evidence>
<reference evidence="9" key="1">
    <citation type="journal article" date="2019" name="Int. J. Syst. Evol. Microbiol.">
        <title>The Global Catalogue of Microorganisms (GCM) 10K type strain sequencing project: providing services to taxonomists for standard genome sequencing and annotation.</title>
        <authorList>
            <consortium name="The Broad Institute Genomics Platform"/>
            <consortium name="The Broad Institute Genome Sequencing Center for Infectious Disease"/>
            <person name="Wu L."/>
            <person name="Ma J."/>
        </authorList>
    </citation>
    <scope>NUCLEOTIDE SEQUENCE [LARGE SCALE GENOMIC DNA]</scope>
    <source>
        <strain evidence="9">JCM 9458</strain>
    </source>
</reference>
<dbReference type="InterPro" id="IPR045851">
    <property type="entry name" value="AMP-bd_C_sf"/>
</dbReference>
<proteinExistence type="inferred from homology"/>
<dbReference type="Proteomes" id="UP001501676">
    <property type="component" value="Unassembled WGS sequence"/>
</dbReference>
<keyword evidence="2" id="KW-0436">Ligase</keyword>
<dbReference type="InterPro" id="IPR051087">
    <property type="entry name" value="Mitochondrial_ACSM"/>
</dbReference>
<evidence type="ECO:0000313" key="9">
    <source>
        <dbReference type="Proteomes" id="UP001501676"/>
    </source>
</evidence>
<dbReference type="Pfam" id="PF00501">
    <property type="entry name" value="AMP-binding"/>
    <property type="match status" value="1"/>
</dbReference>
<organism evidence="8 9">
    <name type="scientific">Cryptosporangium minutisporangium</name>
    <dbReference type="NCBI Taxonomy" id="113569"/>
    <lineage>
        <taxon>Bacteria</taxon>
        <taxon>Bacillati</taxon>
        <taxon>Actinomycetota</taxon>
        <taxon>Actinomycetes</taxon>
        <taxon>Cryptosporangiales</taxon>
        <taxon>Cryptosporangiaceae</taxon>
        <taxon>Cryptosporangium</taxon>
    </lineage>
</organism>
<dbReference type="EMBL" id="BAAAYN010000036">
    <property type="protein sequence ID" value="GAA3392167.1"/>
    <property type="molecule type" value="Genomic_DNA"/>
</dbReference>
<keyword evidence="9" id="KW-1185">Reference proteome</keyword>
<evidence type="ECO:0000259" key="6">
    <source>
        <dbReference type="Pfam" id="PF00501"/>
    </source>
</evidence>
<keyword evidence="3" id="KW-0547">Nucleotide-binding</keyword>
<protein>
    <submittedName>
        <fullName evidence="8">AMP-binding protein</fullName>
    </submittedName>
</protein>
<feature type="domain" description="AMP-dependent synthetase/ligase" evidence="6">
    <location>
        <begin position="53"/>
        <end position="413"/>
    </location>
</feature>
<comment type="similarity">
    <text evidence="1">Belongs to the ATP-dependent AMP-binding enzyme family.</text>
</comment>
<feature type="compositionally biased region" description="Basic and acidic residues" evidence="5">
    <location>
        <begin position="571"/>
        <end position="580"/>
    </location>
</feature>
<dbReference type="RefSeq" id="WP_345730910.1">
    <property type="nucleotide sequence ID" value="NZ_BAAAYN010000036.1"/>
</dbReference>
<comment type="caution">
    <text evidence="8">The sequence shown here is derived from an EMBL/GenBank/DDBJ whole genome shotgun (WGS) entry which is preliminary data.</text>
</comment>
<evidence type="ECO:0000256" key="4">
    <source>
        <dbReference type="ARBA" id="ARBA00022840"/>
    </source>
</evidence>
<name>A0ABP6T4J6_9ACTN</name>
<evidence type="ECO:0000256" key="3">
    <source>
        <dbReference type="ARBA" id="ARBA00022741"/>
    </source>
</evidence>
<feature type="domain" description="AMP-binding enzyme C-terminal" evidence="7">
    <location>
        <begin position="476"/>
        <end position="552"/>
    </location>
</feature>
<evidence type="ECO:0000256" key="1">
    <source>
        <dbReference type="ARBA" id="ARBA00006432"/>
    </source>
</evidence>
<dbReference type="PANTHER" id="PTHR43605">
    <property type="entry name" value="ACYL-COENZYME A SYNTHETASE"/>
    <property type="match status" value="1"/>
</dbReference>
<gene>
    <name evidence="8" type="ORF">GCM10020369_52850</name>
</gene>
<dbReference type="InterPro" id="IPR000873">
    <property type="entry name" value="AMP-dep_synth/lig_dom"/>
</dbReference>
<dbReference type="InterPro" id="IPR025110">
    <property type="entry name" value="AMP-bd_C"/>
</dbReference>
<feature type="compositionally biased region" description="Basic and acidic residues" evidence="5">
    <location>
        <begin position="554"/>
        <end position="563"/>
    </location>
</feature>
<dbReference type="Pfam" id="PF13193">
    <property type="entry name" value="AMP-binding_C"/>
    <property type="match status" value="1"/>
</dbReference>
<sequence length="580" mass="63709">MTPTSAGSAFRAARNFLLETATDYGQAINQFVWPRFTAFNWALDWFDDILATEHANDRALWIVDATGAERCWTFAELSARSSQAAGWLRDQGVRRGDRVLVQLGNQVELWETLLALMKLGAIAVPTSPLLPPVDVAGRVVRADVGHLVVRADRTGGLGSLPPGLTRIAVGRPIDGWLRYDDNRHAPASFEPDDATLADDPLLILFTPGTTGRAKAIVHTHVSYPVGHLTTMYWVGLRPGDVHLSVSSPGWTKHLCGNVFTPWNAAACVLVYAAPQPSPDTLLGLAERCGVTTMCAPPKAWRTLAATDLVSWRKRLPKLRELVTISEPVSPAVVHRIRRAWGLTVREGYGQSEATALVAHTPEQPVTLGALGRPLPGCPVVLIDPVSGYPAAPGEEGEICLDLARRPVGLMSRYLDAVEPIIAGRDTVPTGRFDRAPDRRYYRTGDVAVADELGFLRYLGRVEDVFSSADHRISPVELEGVLVEHEAVGEAAVVPTPDTTETLPKAYIDLAAGYRPGPETARAILRFARSHLPPYQRVRRVEFGPLPRTVSGKVRRTELRERERGSHRRPHEYREEDFPDL</sequence>
<dbReference type="Gene3D" id="3.40.50.12780">
    <property type="entry name" value="N-terminal domain of ligase-like"/>
    <property type="match status" value="1"/>
</dbReference>
<dbReference type="InterPro" id="IPR042099">
    <property type="entry name" value="ANL_N_sf"/>
</dbReference>
<evidence type="ECO:0000313" key="8">
    <source>
        <dbReference type="EMBL" id="GAA3392167.1"/>
    </source>
</evidence>
<evidence type="ECO:0000259" key="7">
    <source>
        <dbReference type="Pfam" id="PF13193"/>
    </source>
</evidence>
<keyword evidence="4" id="KW-0067">ATP-binding</keyword>
<dbReference type="Gene3D" id="3.30.300.30">
    <property type="match status" value="1"/>
</dbReference>
<dbReference type="SUPFAM" id="SSF56801">
    <property type="entry name" value="Acetyl-CoA synthetase-like"/>
    <property type="match status" value="1"/>
</dbReference>
<feature type="region of interest" description="Disordered" evidence="5">
    <location>
        <begin position="553"/>
        <end position="580"/>
    </location>
</feature>
<dbReference type="PANTHER" id="PTHR43605:SF10">
    <property type="entry name" value="ACYL-COA SYNTHETASE MEDIUM CHAIN FAMILY MEMBER 3"/>
    <property type="match status" value="1"/>
</dbReference>
<accession>A0ABP6T4J6</accession>